<comment type="caution">
    <text evidence="2">The sequence shown here is derived from an EMBL/GenBank/DDBJ whole genome shotgun (WGS) entry which is preliminary data.</text>
</comment>
<dbReference type="RefSeq" id="WP_200502011.1">
    <property type="nucleotide sequence ID" value="NZ_JAEDAJ010000003.1"/>
</dbReference>
<evidence type="ECO:0000313" key="2">
    <source>
        <dbReference type="EMBL" id="MBK0331405.1"/>
    </source>
</evidence>
<feature type="region of interest" description="Disordered" evidence="1">
    <location>
        <begin position="47"/>
        <end position="67"/>
    </location>
</feature>
<name>A0ABS1BBN0_9MICO</name>
<dbReference type="EMBL" id="JAEDAJ010000003">
    <property type="protein sequence ID" value="MBK0331405.1"/>
    <property type="molecule type" value="Genomic_DNA"/>
</dbReference>
<dbReference type="Proteomes" id="UP000612352">
    <property type="component" value="Unassembled WGS sequence"/>
</dbReference>
<accession>A0ABS1BBN0</accession>
<organism evidence="2 3">
    <name type="scientific">Brachybacterium halotolerans</name>
    <dbReference type="NCBI Taxonomy" id="2795215"/>
    <lineage>
        <taxon>Bacteria</taxon>
        <taxon>Bacillati</taxon>
        <taxon>Actinomycetota</taxon>
        <taxon>Actinomycetes</taxon>
        <taxon>Micrococcales</taxon>
        <taxon>Dermabacteraceae</taxon>
        <taxon>Brachybacterium</taxon>
    </lineage>
</organism>
<protein>
    <submittedName>
        <fullName evidence="2">Uncharacterized protein</fullName>
    </submittedName>
</protein>
<keyword evidence="3" id="KW-1185">Reference proteome</keyword>
<gene>
    <name evidence="2" type="ORF">I8D64_08325</name>
</gene>
<evidence type="ECO:0000256" key="1">
    <source>
        <dbReference type="SAM" id="MobiDB-lite"/>
    </source>
</evidence>
<proteinExistence type="predicted"/>
<evidence type="ECO:0000313" key="3">
    <source>
        <dbReference type="Proteomes" id="UP000612352"/>
    </source>
</evidence>
<sequence length="67" mass="7512">MGLLTTLHVELPGWLVDRLEELPAVLPTLEERMDVADELADLTWRSGDGARSPHSWSRRTGPCCPWA</sequence>
<reference evidence="2 3" key="1">
    <citation type="submission" date="2020-12" db="EMBL/GenBank/DDBJ databases">
        <title>Brachybacterium sp. MASK1Z-5, whole genome shotgun sequence.</title>
        <authorList>
            <person name="Tuo L."/>
        </authorList>
    </citation>
    <scope>NUCLEOTIDE SEQUENCE [LARGE SCALE GENOMIC DNA]</scope>
    <source>
        <strain evidence="2 3">MASK1Z-5</strain>
    </source>
</reference>